<protein>
    <submittedName>
        <fullName evidence="1">Uncharacterized protein</fullName>
    </submittedName>
</protein>
<dbReference type="Proteomes" id="UP000178710">
    <property type="component" value="Unassembled WGS sequence"/>
</dbReference>
<dbReference type="AlphaFoldDB" id="A0A1G2KM41"/>
<comment type="caution">
    <text evidence="1">The sequence shown here is derived from an EMBL/GenBank/DDBJ whole genome shotgun (WGS) entry which is preliminary data.</text>
</comment>
<proteinExistence type="predicted"/>
<reference evidence="1 2" key="1">
    <citation type="journal article" date="2016" name="Nat. Commun.">
        <title>Thousands of microbial genomes shed light on interconnected biogeochemical processes in an aquifer system.</title>
        <authorList>
            <person name="Anantharaman K."/>
            <person name="Brown C.T."/>
            <person name="Hug L.A."/>
            <person name="Sharon I."/>
            <person name="Castelle C.J."/>
            <person name="Probst A.J."/>
            <person name="Thomas B.C."/>
            <person name="Singh A."/>
            <person name="Wilkins M.J."/>
            <person name="Karaoz U."/>
            <person name="Brodie E.L."/>
            <person name="Williams K.H."/>
            <person name="Hubbard S.S."/>
            <person name="Banfield J.F."/>
        </authorList>
    </citation>
    <scope>NUCLEOTIDE SEQUENCE [LARGE SCALE GENOMIC DNA]</scope>
</reference>
<evidence type="ECO:0000313" key="2">
    <source>
        <dbReference type="Proteomes" id="UP000178710"/>
    </source>
</evidence>
<accession>A0A1G2KM41</accession>
<organism evidence="1 2">
    <name type="scientific">Candidatus Sungbacteria bacterium RIFCSPHIGHO2_02_FULL_49_20</name>
    <dbReference type="NCBI Taxonomy" id="1802272"/>
    <lineage>
        <taxon>Bacteria</taxon>
        <taxon>Candidatus Sungiibacteriota</taxon>
    </lineage>
</organism>
<gene>
    <name evidence="1" type="ORF">A3C12_00300</name>
</gene>
<evidence type="ECO:0000313" key="1">
    <source>
        <dbReference type="EMBL" id="OHA00510.1"/>
    </source>
</evidence>
<name>A0A1G2KM41_9BACT</name>
<dbReference type="EMBL" id="MHQK01000055">
    <property type="protein sequence ID" value="OHA00510.1"/>
    <property type="molecule type" value="Genomic_DNA"/>
</dbReference>
<sequence length="72" mass="8131">MSKIHLKNAIGLPSAHFDCGQLIGTYCISHTNYSCGGLHYDTLEYGSEMRFGIHSNPHQSYFEMGFIFISQK</sequence>